<dbReference type="InterPro" id="IPR038765">
    <property type="entry name" value="Papain-like_cys_pep_sf"/>
</dbReference>
<dbReference type="GO" id="GO:0009636">
    <property type="term" value="P:response to toxic substance"/>
    <property type="evidence" value="ECO:0007669"/>
    <property type="project" value="TreeGrafter"/>
</dbReference>
<dbReference type="Pfam" id="PF03051">
    <property type="entry name" value="Peptidase_C1_2"/>
    <property type="match status" value="1"/>
</dbReference>
<dbReference type="GO" id="GO:0043418">
    <property type="term" value="P:homocysteine catabolic process"/>
    <property type="evidence" value="ECO:0007669"/>
    <property type="project" value="TreeGrafter"/>
</dbReference>
<dbReference type="EC" id="3.4.22.40" evidence="3 9"/>
<sequence>MISRFCHVIFNLIAFIEHVETSFTIGNYNKRLLADGAVIDKSCKLTTAQVEAFKTEFEADPKNKLAQNVAWKFDPLEVCVDPRRLQEAHHAFRYKIPDTKPMTNQKNSGRCWIFACLNVVRVPFMKKLNLEDFEFSQSFLFFWDKVERMNYFLHTFVDVFRRGEPVEGRLVSFLLQDPTCDGGQWDMLINLVSKYGLVPKKCFPESHTSNASRRMNLILKTKVRGYAKELQSMVKRNATDAEIYKEINKMVGEVYRICAVCLGTPPSTIMWEYHDKNKAYHKIGPITPKAFYEEYVKPVYDLENKVCLVNDPRPTSPFGRALTVEFLGNMVGGRKTIYNNQPVDLLKKFAVEMIKSGEPVWFGCDVGKHFSGKTGQLDTNILNFDLVFGVSMLDLGKADRLIFGESLMTHAMSLTGVTTEEQKEGDTTTTRPTKWRVENSWGEERGDKGYLLMTDDWFSEFVYEVVVDKKFVSEEVMGVFEQKPLVLPAWDPMGALA</sequence>
<dbReference type="PROSITE" id="PS00139">
    <property type="entry name" value="THIOL_PROTEASE_CYS"/>
    <property type="match status" value="1"/>
</dbReference>
<dbReference type="GO" id="GO:0070005">
    <property type="term" value="F:cysteine-type aminopeptidase activity"/>
    <property type="evidence" value="ECO:0007669"/>
    <property type="project" value="InterPro"/>
</dbReference>
<evidence type="ECO:0000256" key="11">
    <source>
        <dbReference type="SAM" id="SignalP"/>
    </source>
</evidence>
<evidence type="ECO:0000256" key="1">
    <source>
        <dbReference type="ARBA" id="ARBA00000423"/>
    </source>
</evidence>
<dbReference type="GeneID" id="110980695"/>
<organism evidence="12 13">
    <name type="scientific">Acanthaster planci</name>
    <name type="common">Crown-of-thorns starfish</name>
    <dbReference type="NCBI Taxonomy" id="133434"/>
    <lineage>
        <taxon>Eukaryota</taxon>
        <taxon>Metazoa</taxon>
        <taxon>Echinodermata</taxon>
        <taxon>Eleutherozoa</taxon>
        <taxon>Asterozoa</taxon>
        <taxon>Asteroidea</taxon>
        <taxon>Valvatacea</taxon>
        <taxon>Valvatida</taxon>
        <taxon>Acanthasteridae</taxon>
        <taxon>Acanthaster</taxon>
    </lineage>
</organism>
<keyword evidence="8 9" id="KW-0788">Thiol protease</keyword>
<gene>
    <name evidence="13" type="primary">LOC110980695</name>
</gene>
<accession>A0A8B7YLG5</accession>
<dbReference type="SUPFAM" id="SSF54001">
    <property type="entry name" value="Cysteine proteinases"/>
    <property type="match status" value="1"/>
</dbReference>
<feature type="signal peptide" evidence="11">
    <location>
        <begin position="1"/>
        <end position="21"/>
    </location>
</feature>
<dbReference type="PANTHER" id="PTHR10363">
    <property type="entry name" value="BLEOMYCIN HYDROLASE"/>
    <property type="match status" value="1"/>
</dbReference>
<dbReference type="CDD" id="cd00585">
    <property type="entry name" value="Peptidase_C1B"/>
    <property type="match status" value="1"/>
</dbReference>
<feature type="active site" evidence="10">
    <location>
        <position position="111"/>
    </location>
</feature>
<dbReference type="GO" id="GO:0004197">
    <property type="term" value="F:cysteine-type endopeptidase activity"/>
    <property type="evidence" value="ECO:0007669"/>
    <property type="project" value="UniProtKB-EC"/>
</dbReference>
<evidence type="ECO:0000256" key="4">
    <source>
        <dbReference type="ARBA" id="ARBA00022227"/>
    </source>
</evidence>
<name>A0A8B7YLG5_ACAPL</name>
<keyword evidence="5 9" id="KW-0963">Cytoplasm</keyword>
<evidence type="ECO:0000256" key="6">
    <source>
        <dbReference type="ARBA" id="ARBA00022670"/>
    </source>
</evidence>
<evidence type="ECO:0000256" key="2">
    <source>
        <dbReference type="ARBA" id="ARBA00004496"/>
    </source>
</evidence>
<dbReference type="PANTHER" id="PTHR10363:SF2">
    <property type="entry name" value="BLEOMYCIN HYDROLASE"/>
    <property type="match status" value="1"/>
</dbReference>
<comment type="subcellular location">
    <subcellularLocation>
        <location evidence="2 9">Cytoplasm</location>
    </subcellularLocation>
</comment>
<dbReference type="Proteomes" id="UP000694845">
    <property type="component" value="Unplaced"/>
</dbReference>
<dbReference type="KEGG" id="aplc:110980695"/>
<evidence type="ECO:0000313" key="12">
    <source>
        <dbReference type="Proteomes" id="UP000694845"/>
    </source>
</evidence>
<dbReference type="PIRSF" id="PIRSF005700">
    <property type="entry name" value="PepC"/>
    <property type="match status" value="1"/>
</dbReference>
<feature type="active site" evidence="10">
    <location>
        <position position="439"/>
    </location>
</feature>
<evidence type="ECO:0000256" key="7">
    <source>
        <dbReference type="ARBA" id="ARBA00022801"/>
    </source>
</evidence>
<evidence type="ECO:0000313" key="13">
    <source>
        <dbReference type="RefSeq" id="XP_022093285.1"/>
    </source>
</evidence>
<dbReference type="OrthoDB" id="2666448at2759"/>
<keyword evidence="7 9" id="KW-0378">Hydrolase</keyword>
<dbReference type="RefSeq" id="XP_022093285.1">
    <property type="nucleotide sequence ID" value="XM_022237593.1"/>
</dbReference>
<dbReference type="InterPro" id="IPR004134">
    <property type="entry name" value="Peptidase_C1B"/>
</dbReference>
<comment type="catalytic activity">
    <reaction evidence="1 9">
        <text>Inactivates bleomycin B2 (a cytotoxic glycometallopeptide) by hydrolysis of a carboxyamide bond of beta-aminoalanine, but also shows general aminopeptidase activity. The specificity varies somewhat with source, but amino acid arylamides of Met, Leu and Ala are preferred.</text>
        <dbReference type="EC" id="3.4.22.40"/>
    </reaction>
</comment>
<dbReference type="GO" id="GO:0006508">
    <property type="term" value="P:proteolysis"/>
    <property type="evidence" value="ECO:0007669"/>
    <property type="project" value="UniProtKB-KW"/>
</dbReference>
<proteinExistence type="inferred from homology"/>
<dbReference type="AlphaFoldDB" id="A0A8B7YLG5"/>
<evidence type="ECO:0000256" key="8">
    <source>
        <dbReference type="ARBA" id="ARBA00022807"/>
    </source>
</evidence>
<feature type="chain" id="PRO_5034933290" description="Bleomycin hydrolase" evidence="11">
    <location>
        <begin position="22"/>
        <end position="497"/>
    </location>
</feature>
<evidence type="ECO:0000256" key="10">
    <source>
        <dbReference type="PIRSR" id="PIRSR005700-1"/>
    </source>
</evidence>
<evidence type="ECO:0000256" key="9">
    <source>
        <dbReference type="PIRNR" id="PIRNR005700"/>
    </source>
</evidence>
<dbReference type="InterPro" id="IPR000169">
    <property type="entry name" value="Pept_cys_AS"/>
</dbReference>
<feature type="active site" evidence="10">
    <location>
        <position position="410"/>
    </location>
</feature>
<dbReference type="FunFam" id="3.90.70.10:FF:000021">
    <property type="entry name" value="Bleomycin hydrolase"/>
    <property type="match status" value="1"/>
</dbReference>
<protein>
    <recommendedName>
        <fullName evidence="4 9">Bleomycin hydrolase</fullName>
        <ecNumber evidence="3 9">3.4.22.40</ecNumber>
    </recommendedName>
</protein>
<keyword evidence="12" id="KW-1185">Reference proteome</keyword>
<comment type="similarity">
    <text evidence="9">Belongs to the peptidase C1 family.</text>
</comment>
<dbReference type="GO" id="GO:0005737">
    <property type="term" value="C:cytoplasm"/>
    <property type="evidence" value="ECO:0007669"/>
    <property type="project" value="UniProtKB-SubCell"/>
</dbReference>
<reference evidence="13" key="1">
    <citation type="submission" date="2025-08" db="UniProtKB">
        <authorList>
            <consortium name="RefSeq"/>
        </authorList>
    </citation>
    <scope>IDENTIFICATION</scope>
</reference>
<evidence type="ECO:0000256" key="3">
    <source>
        <dbReference type="ARBA" id="ARBA00012465"/>
    </source>
</evidence>
<keyword evidence="6 9" id="KW-0645">Protease</keyword>
<dbReference type="Gene3D" id="3.90.70.10">
    <property type="entry name" value="Cysteine proteinases"/>
    <property type="match status" value="1"/>
</dbReference>
<evidence type="ECO:0000256" key="5">
    <source>
        <dbReference type="ARBA" id="ARBA00022490"/>
    </source>
</evidence>
<keyword evidence="11" id="KW-0732">Signal</keyword>